<feature type="region of interest" description="Disordered" evidence="2">
    <location>
        <begin position="660"/>
        <end position="679"/>
    </location>
</feature>
<dbReference type="Proteomes" id="UP000759537">
    <property type="component" value="Unassembled WGS sequence"/>
</dbReference>
<keyword evidence="1" id="KW-0175">Coiled coil</keyword>
<gene>
    <name evidence="3" type="ORF">DFH94DRAFT_689698</name>
</gene>
<dbReference type="AlphaFoldDB" id="A0A9P5TCS6"/>
<comment type="caution">
    <text evidence="3">The sequence shown here is derived from an EMBL/GenBank/DDBJ whole genome shotgun (WGS) entry which is preliminary data.</text>
</comment>
<accession>A0A9P5TCS6</accession>
<organism evidence="3 4">
    <name type="scientific">Russula ochroleuca</name>
    <dbReference type="NCBI Taxonomy" id="152965"/>
    <lineage>
        <taxon>Eukaryota</taxon>
        <taxon>Fungi</taxon>
        <taxon>Dikarya</taxon>
        <taxon>Basidiomycota</taxon>
        <taxon>Agaricomycotina</taxon>
        <taxon>Agaricomycetes</taxon>
        <taxon>Russulales</taxon>
        <taxon>Russulaceae</taxon>
        <taxon>Russula</taxon>
    </lineage>
</organism>
<protein>
    <submittedName>
        <fullName evidence="3">Uncharacterized protein</fullName>
    </submittedName>
</protein>
<feature type="region of interest" description="Disordered" evidence="2">
    <location>
        <begin position="841"/>
        <end position="998"/>
    </location>
</feature>
<feature type="coiled-coil region" evidence="1">
    <location>
        <begin position="462"/>
        <end position="496"/>
    </location>
</feature>
<reference evidence="3" key="1">
    <citation type="submission" date="2019-10" db="EMBL/GenBank/DDBJ databases">
        <authorList>
            <consortium name="DOE Joint Genome Institute"/>
            <person name="Kuo A."/>
            <person name="Miyauchi S."/>
            <person name="Kiss E."/>
            <person name="Drula E."/>
            <person name="Kohler A."/>
            <person name="Sanchez-Garcia M."/>
            <person name="Andreopoulos B."/>
            <person name="Barry K.W."/>
            <person name="Bonito G."/>
            <person name="Buee M."/>
            <person name="Carver A."/>
            <person name="Chen C."/>
            <person name="Cichocki N."/>
            <person name="Clum A."/>
            <person name="Culley D."/>
            <person name="Crous P.W."/>
            <person name="Fauchery L."/>
            <person name="Girlanda M."/>
            <person name="Hayes R."/>
            <person name="Keri Z."/>
            <person name="LaButti K."/>
            <person name="Lipzen A."/>
            <person name="Lombard V."/>
            <person name="Magnuson J."/>
            <person name="Maillard F."/>
            <person name="Morin E."/>
            <person name="Murat C."/>
            <person name="Nolan M."/>
            <person name="Ohm R."/>
            <person name="Pangilinan J."/>
            <person name="Pereira M."/>
            <person name="Perotto S."/>
            <person name="Peter M."/>
            <person name="Riley R."/>
            <person name="Sitrit Y."/>
            <person name="Stielow B."/>
            <person name="Szollosi G."/>
            <person name="Zifcakova L."/>
            <person name="Stursova M."/>
            <person name="Spatafora J.W."/>
            <person name="Tedersoo L."/>
            <person name="Vaario L.-M."/>
            <person name="Yamada A."/>
            <person name="Yan M."/>
            <person name="Wang P."/>
            <person name="Xu J."/>
            <person name="Bruns T."/>
            <person name="Baldrian P."/>
            <person name="Vilgalys R."/>
            <person name="Henrissat B."/>
            <person name="Grigoriev I.V."/>
            <person name="Hibbett D."/>
            <person name="Nagy L.G."/>
            <person name="Martin F.M."/>
        </authorList>
    </citation>
    <scope>NUCLEOTIDE SEQUENCE</scope>
    <source>
        <strain evidence="3">Prilba</strain>
    </source>
</reference>
<feature type="compositionally biased region" description="Basic and acidic residues" evidence="2">
    <location>
        <begin position="911"/>
        <end position="921"/>
    </location>
</feature>
<feature type="region of interest" description="Disordered" evidence="2">
    <location>
        <begin position="229"/>
        <end position="268"/>
    </location>
</feature>
<evidence type="ECO:0000256" key="1">
    <source>
        <dbReference type="SAM" id="Coils"/>
    </source>
</evidence>
<feature type="compositionally biased region" description="Low complexity" evidence="2">
    <location>
        <begin position="690"/>
        <end position="707"/>
    </location>
</feature>
<proteinExistence type="predicted"/>
<evidence type="ECO:0000313" key="4">
    <source>
        <dbReference type="Proteomes" id="UP000759537"/>
    </source>
</evidence>
<feature type="region of interest" description="Disordered" evidence="2">
    <location>
        <begin position="1031"/>
        <end position="1063"/>
    </location>
</feature>
<feature type="region of interest" description="Disordered" evidence="2">
    <location>
        <begin position="32"/>
        <end position="66"/>
    </location>
</feature>
<name>A0A9P5TCS6_9AGAM</name>
<dbReference type="OrthoDB" id="2528184at2759"/>
<dbReference type="EMBL" id="WHVB01000003">
    <property type="protein sequence ID" value="KAF8485340.1"/>
    <property type="molecule type" value="Genomic_DNA"/>
</dbReference>
<feature type="compositionally biased region" description="Low complexity" evidence="2">
    <location>
        <begin position="970"/>
        <end position="990"/>
    </location>
</feature>
<feature type="region of interest" description="Disordered" evidence="2">
    <location>
        <begin position="379"/>
        <end position="413"/>
    </location>
</feature>
<feature type="compositionally biased region" description="Low complexity" evidence="2">
    <location>
        <begin position="240"/>
        <end position="249"/>
    </location>
</feature>
<feature type="region of interest" description="Disordered" evidence="2">
    <location>
        <begin position="183"/>
        <end position="203"/>
    </location>
</feature>
<feature type="coiled-coil region" evidence="1">
    <location>
        <begin position="539"/>
        <end position="591"/>
    </location>
</feature>
<keyword evidence="4" id="KW-1185">Reference proteome</keyword>
<reference evidence="3" key="2">
    <citation type="journal article" date="2020" name="Nat. Commun.">
        <title>Large-scale genome sequencing of mycorrhizal fungi provides insights into the early evolution of symbiotic traits.</title>
        <authorList>
            <person name="Miyauchi S."/>
            <person name="Kiss E."/>
            <person name="Kuo A."/>
            <person name="Drula E."/>
            <person name="Kohler A."/>
            <person name="Sanchez-Garcia M."/>
            <person name="Morin E."/>
            <person name="Andreopoulos B."/>
            <person name="Barry K.W."/>
            <person name="Bonito G."/>
            <person name="Buee M."/>
            <person name="Carver A."/>
            <person name="Chen C."/>
            <person name="Cichocki N."/>
            <person name="Clum A."/>
            <person name="Culley D."/>
            <person name="Crous P.W."/>
            <person name="Fauchery L."/>
            <person name="Girlanda M."/>
            <person name="Hayes R.D."/>
            <person name="Keri Z."/>
            <person name="LaButti K."/>
            <person name="Lipzen A."/>
            <person name="Lombard V."/>
            <person name="Magnuson J."/>
            <person name="Maillard F."/>
            <person name="Murat C."/>
            <person name="Nolan M."/>
            <person name="Ohm R.A."/>
            <person name="Pangilinan J."/>
            <person name="Pereira M.F."/>
            <person name="Perotto S."/>
            <person name="Peter M."/>
            <person name="Pfister S."/>
            <person name="Riley R."/>
            <person name="Sitrit Y."/>
            <person name="Stielow J.B."/>
            <person name="Szollosi G."/>
            <person name="Zifcakova L."/>
            <person name="Stursova M."/>
            <person name="Spatafora J.W."/>
            <person name="Tedersoo L."/>
            <person name="Vaario L.M."/>
            <person name="Yamada A."/>
            <person name="Yan M."/>
            <person name="Wang P."/>
            <person name="Xu J."/>
            <person name="Bruns T."/>
            <person name="Baldrian P."/>
            <person name="Vilgalys R."/>
            <person name="Dunand C."/>
            <person name="Henrissat B."/>
            <person name="Grigoriev I.V."/>
            <person name="Hibbett D."/>
            <person name="Nagy L.G."/>
            <person name="Martin F.M."/>
        </authorList>
    </citation>
    <scope>NUCLEOTIDE SEQUENCE</scope>
    <source>
        <strain evidence="3">Prilba</strain>
    </source>
</reference>
<feature type="compositionally biased region" description="Polar residues" evidence="2">
    <location>
        <begin position="1031"/>
        <end position="1044"/>
    </location>
</feature>
<feature type="compositionally biased region" description="Basic residues" evidence="2">
    <location>
        <begin position="44"/>
        <end position="54"/>
    </location>
</feature>
<feature type="compositionally biased region" description="Polar residues" evidence="2">
    <location>
        <begin position="714"/>
        <end position="729"/>
    </location>
</feature>
<sequence length="1110" mass="119696">MTAVVDRIDSAADRIKDDEFLADKKRFESFKLGKAPPAGLSSQFKRHSHSRSHSRNVSVSISPSPSLPLSIPSHDVSLSSSSCSISSLSQLSSTSTPATTAKRGSHHRRCSSLSTRRDSAEVMGVSLPALSTSSSEDNISLGDKDSIRRRALWALEGKPSPDGFSPVEIPELSTPEIERRISELPSKPSFPPPMGSFSSGLSGLANMNMRDSFGNRPTSSIKDQLHTLVEEEEEEEELQAPSSPSASPATLPPNVPTSPTPSRARHRPAGLSLRPLSLSPEKLLSTANGELPTPAANPSKLSGLKSLTLTASPPTLISSPPTSDGVLSSATALHRRSGIAPPTLASLSAPLCRRLSTDNISTGSSDPFEAPRRRSSISYKSSFHGLPTPELTPTTDFRASTGSDSDCSRPSSVSNEQHFLYQSQAALIVRISELERALAFRTQSRPASLASSDISLVGPAPADEMRSLVTDLQAERDELKCDVDGWRTRVAALEKQTGALTHRVDAERREAWIARERLGLLEIEKRAAVRTAEERATAVSGLKAELANIEAEFQTMLDEAARSKEMMALELERVKGELAEEHHRRVELEKMLEELSFNAPTPNIPARRVMSIDSLSSATDVESLDGHMLTGHELKAVQEVDEDEEPYSDQEDNLIGYEDQEEGDESFTSHDGSSFSSLEDIPRSTAHLVPSSASSPSRTPSPASLPAHARRSSLSRGWSFPSKGTSHVASPQHVPEEVDRFFGCLEDLGDSPPTPAAAPESTNPFSRGFFGGVEDNGNELPPFVLPADVGTEVESPPTEDSLFYAGPGLGVVLEEEEPQDTMDVSAEDEFSGEVDEGGIRFTFNIPPGFASPESSETPLLTPVGREPVPFHEPAIEDDDDTPFPFSVTSHVCRKRASPPSPSAIPRATALKRFESPDKDAKYSLSRFSPLQPPASQHKSPSNKYEGARPSCLPQRITKPVLAPTFIPQPAARASVSSSMSSAQSRSQPPSGQTAVRLSSADANPVASVRPFAALQNLASLVPLSSPFSWSGMRSISSESPSTGEHNNDRSKAEEQKKGFVSKERQLARLRERMAAEENTVLTESQTRVVKQQESVSLLPCRRCVDRVVAP</sequence>
<feature type="compositionally biased region" description="Low complexity" evidence="2">
    <location>
        <begin position="400"/>
        <end position="413"/>
    </location>
</feature>
<feature type="compositionally biased region" description="Low complexity" evidence="2">
    <location>
        <begin position="55"/>
        <end position="66"/>
    </location>
</feature>
<feature type="region of interest" description="Disordered" evidence="2">
    <location>
        <begin position="88"/>
        <end position="118"/>
    </location>
</feature>
<feature type="compositionally biased region" description="Polar residues" evidence="2">
    <location>
        <begin position="925"/>
        <end position="942"/>
    </location>
</feature>
<evidence type="ECO:0000256" key="2">
    <source>
        <dbReference type="SAM" id="MobiDB-lite"/>
    </source>
</evidence>
<feature type="compositionally biased region" description="Pro residues" evidence="2">
    <location>
        <begin position="250"/>
        <end position="259"/>
    </location>
</feature>
<evidence type="ECO:0000313" key="3">
    <source>
        <dbReference type="EMBL" id="KAF8485340.1"/>
    </source>
</evidence>
<feature type="region of interest" description="Disordered" evidence="2">
    <location>
        <begin position="685"/>
        <end position="805"/>
    </location>
</feature>
<feature type="compositionally biased region" description="Basic and acidic residues" evidence="2">
    <location>
        <begin position="1045"/>
        <end position="1063"/>
    </location>
</feature>